<dbReference type="Pfam" id="PF00450">
    <property type="entry name" value="Peptidase_S10"/>
    <property type="match status" value="1"/>
</dbReference>
<feature type="signal peptide" evidence="6">
    <location>
        <begin position="1"/>
        <end position="20"/>
    </location>
</feature>
<evidence type="ECO:0000256" key="6">
    <source>
        <dbReference type="SAM" id="SignalP"/>
    </source>
</evidence>
<dbReference type="InterPro" id="IPR001563">
    <property type="entry name" value="Peptidase_S10"/>
</dbReference>
<dbReference type="Proteomes" id="UP000774617">
    <property type="component" value="Unassembled WGS sequence"/>
</dbReference>
<accession>A0ABQ8GE48</accession>
<organism evidence="7 8">
    <name type="scientific">Macrophomina phaseolina</name>
    <dbReference type="NCBI Taxonomy" id="35725"/>
    <lineage>
        <taxon>Eukaryota</taxon>
        <taxon>Fungi</taxon>
        <taxon>Dikarya</taxon>
        <taxon>Ascomycota</taxon>
        <taxon>Pezizomycotina</taxon>
        <taxon>Dothideomycetes</taxon>
        <taxon>Dothideomycetes incertae sedis</taxon>
        <taxon>Botryosphaeriales</taxon>
        <taxon>Botryosphaeriaceae</taxon>
        <taxon>Macrophomina</taxon>
    </lineage>
</organism>
<gene>
    <name evidence="7" type="ORF">B0J12DRAFT_623959</name>
</gene>
<dbReference type="PANTHER" id="PTHR11802">
    <property type="entry name" value="SERINE PROTEASE FAMILY S10 SERINE CARBOXYPEPTIDASE"/>
    <property type="match status" value="1"/>
</dbReference>
<name>A0ABQ8GE48_9PEZI</name>
<comment type="similarity">
    <text evidence="1">Belongs to the peptidase S10 family.</text>
</comment>
<keyword evidence="6" id="KW-0732">Signal</keyword>
<evidence type="ECO:0000256" key="2">
    <source>
        <dbReference type="ARBA" id="ARBA00022645"/>
    </source>
</evidence>
<keyword evidence="5" id="KW-0325">Glycoprotein</keyword>
<protein>
    <submittedName>
        <fullName evidence="7">Carboxypeptidase S1</fullName>
    </submittedName>
</protein>
<sequence>MVLIGFSFIHLLLPASVAHAFSHHDTPFLRGRNVVGKRQIPDPPSELKTITTCSGATVRFTAPGEKGICETTPGVHSFSGFIDTSATSHSFFWFIESRNDPENDPITMWINGGPGSDSLVGLFGGFGPCNVINGTTEINPHSWNNVSNMLFLSQPVGVGFSYADIQPGYIDEVTGEIVPTDETDATGAWPVPAEPPEVDTSESAAVAAWKAVQAFYEALPDLDSRIKSKKFHLWTQSWGGRYGPAFFRHFYEQNEKIAMGAATGIPLELGTLGIGNGYIDPILQAESLPAFAVNNTYGIAAYNATVHSYAQLAVDMPRGCRAQALACRKQQQAAARSPVRDAICARAWAMCYDSVQDLVRVFSDRDRFDLRERPGSYAGLMLPVVAFLNRADVQNALGVASNYTPESAPVLRAFDRAGDGVLGDFVADIGFLLNCGLGVTLYHGDADYVCNWIGGEVVSLAVNYTRADAFRSSTYEPFVVDGNEHGLARQAGNFSFLRVYEAGHMVPLNQPRAALELFSRSIHGLDLATGLVPTG</sequence>
<dbReference type="GO" id="GO:0004180">
    <property type="term" value="F:carboxypeptidase activity"/>
    <property type="evidence" value="ECO:0007669"/>
    <property type="project" value="UniProtKB-KW"/>
</dbReference>
<evidence type="ECO:0000313" key="8">
    <source>
        <dbReference type="Proteomes" id="UP000774617"/>
    </source>
</evidence>
<reference evidence="7 8" key="1">
    <citation type="journal article" date="2021" name="Nat. Commun.">
        <title>Genetic determinants of endophytism in the Arabidopsis root mycobiome.</title>
        <authorList>
            <person name="Mesny F."/>
            <person name="Miyauchi S."/>
            <person name="Thiergart T."/>
            <person name="Pickel B."/>
            <person name="Atanasova L."/>
            <person name="Karlsson M."/>
            <person name="Huettel B."/>
            <person name="Barry K.W."/>
            <person name="Haridas S."/>
            <person name="Chen C."/>
            <person name="Bauer D."/>
            <person name="Andreopoulos W."/>
            <person name="Pangilinan J."/>
            <person name="LaButti K."/>
            <person name="Riley R."/>
            <person name="Lipzen A."/>
            <person name="Clum A."/>
            <person name="Drula E."/>
            <person name="Henrissat B."/>
            <person name="Kohler A."/>
            <person name="Grigoriev I.V."/>
            <person name="Martin F.M."/>
            <person name="Hacquard S."/>
        </authorList>
    </citation>
    <scope>NUCLEOTIDE SEQUENCE [LARGE SCALE GENOMIC DNA]</scope>
    <source>
        <strain evidence="7 8">MPI-SDFR-AT-0080</strain>
    </source>
</reference>
<dbReference type="InterPro" id="IPR029058">
    <property type="entry name" value="AB_hydrolase_fold"/>
</dbReference>
<evidence type="ECO:0000256" key="5">
    <source>
        <dbReference type="ARBA" id="ARBA00023180"/>
    </source>
</evidence>
<keyword evidence="3" id="KW-0645">Protease</keyword>
<dbReference type="SUPFAM" id="SSF53474">
    <property type="entry name" value="alpha/beta-Hydrolases"/>
    <property type="match status" value="1"/>
</dbReference>
<keyword evidence="4" id="KW-0378">Hydrolase</keyword>
<evidence type="ECO:0000313" key="7">
    <source>
        <dbReference type="EMBL" id="KAH7051109.1"/>
    </source>
</evidence>
<evidence type="ECO:0000256" key="4">
    <source>
        <dbReference type="ARBA" id="ARBA00022801"/>
    </source>
</evidence>
<evidence type="ECO:0000256" key="3">
    <source>
        <dbReference type="ARBA" id="ARBA00022670"/>
    </source>
</evidence>
<dbReference type="PRINTS" id="PR00724">
    <property type="entry name" value="CRBOXYPTASEC"/>
</dbReference>
<dbReference type="PANTHER" id="PTHR11802:SF131">
    <property type="entry name" value="CARBOXYPEPTIDASE"/>
    <property type="match status" value="1"/>
</dbReference>
<keyword evidence="8" id="KW-1185">Reference proteome</keyword>
<dbReference type="EMBL" id="JAGTJR010000012">
    <property type="protein sequence ID" value="KAH7051109.1"/>
    <property type="molecule type" value="Genomic_DNA"/>
</dbReference>
<feature type="chain" id="PRO_5046190101" evidence="6">
    <location>
        <begin position="21"/>
        <end position="535"/>
    </location>
</feature>
<evidence type="ECO:0000256" key="1">
    <source>
        <dbReference type="ARBA" id="ARBA00009431"/>
    </source>
</evidence>
<proteinExistence type="inferred from homology"/>
<dbReference type="Gene3D" id="3.40.50.1820">
    <property type="entry name" value="alpha/beta hydrolase"/>
    <property type="match status" value="1"/>
</dbReference>
<comment type="caution">
    <text evidence="7">The sequence shown here is derived from an EMBL/GenBank/DDBJ whole genome shotgun (WGS) entry which is preliminary data.</text>
</comment>
<keyword evidence="2 7" id="KW-0121">Carboxypeptidase</keyword>